<dbReference type="AlphaFoldDB" id="A0A0A1DIL8"/>
<dbReference type="GO" id="GO:0003677">
    <property type="term" value="F:DNA binding"/>
    <property type="evidence" value="ECO:0007669"/>
    <property type="project" value="UniProtKB-KW"/>
</dbReference>
<dbReference type="EMBL" id="CP009896">
    <property type="protein sequence ID" value="AIY16472.1"/>
    <property type="molecule type" value="Genomic_DNA"/>
</dbReference>
<dbReference type="KEGG" id="psim:KR76_06310"/>
<dbReference type="SMART" id="SM00345">
    <property type="entry name" value="HTH_GNTR"/>
    <property type="match status" value="1"/>
</dbReference>
<reference evidence="4 5" key="1">
    <citation type="journal article" date="2015" name="Genome Announc.">
        <title>Complete Genome Sequence of Steroid-Transforming Nocardioides simplex VKM Ac-2033D.</title>
        <authorList>
            <person name="Shtratnikova V.Y."/>
            <person name="Schelkunov M.I."/>
            <person name="Pekov Y.A."/>
            <person name="Fokina V.V."/>
            <person name="Logacheva M.D."/>
            <person name="Sokolov S.L."/>
            <person name="Bragin E.Y."/>
            <person name="Ashapkin V.V."/>
            <person name="Donova M.V."/>
        </authorList>
    </citation>
    <scope>NUCLEOTIDE SEQUENCE [LARGE SCALE GENOMIC DNA]</scope>
    <source>
        <strain evidence="4 5">VKM Ac-2033D</strain>
    </source>
</reference>
<dbReference type="PROSITE" id="PS50949">
    <property type="entry name" value="HTH_GNTR"/>
    <property type="match status" value="1"/>
</dbReference>
<keyword evidence="2" id="KW-0238">DNA-binding</keyword>
<dbReference type="OrthoDB" id="155424at2"/>
<dbReference type="STRING" id="2045.KR76_06310"/>
<dbReference type="PANTHER" id="PTHR38445:SF7">
    <property type="entry name" value="GNTR-FAMILY TRANSCRIPTIONAL REGULATOR"/>
    <property type="match status" value="1"/>
</dbReference>
<keyword evidence="1" id="KW-0805">Transcription regulation</keyword>
<dbReference type="Pfam" id="PF00392">
    <property type="entry name" value="GntR"/>
    <property type="match status" value="1"/>
</dbReference>
<dbReference type="SUPFAM" id="SSF46785">
    <property type="entry name" value="Winged helix' DNA-binding domain"/>
    <property type="match status" value="1"/>
</dbReference>
<dbReference type="CDD" id="cd07377">
    <property type="entry name" value="WHTH_GntR"/>
    <property type="match status" value="1"/>
</dbReference>
<name>A0A0A1DIL8_NOCSI</name>
<keyword evidence="3" id="KW-0804">Transcription</keyword>
<evidence type="ECO:0000256" key="3">
    <source>
        <dbReference type="ARBA" id="ARBA00023163"/>
    </source>
</evidence>
<dbReference type="eggNOG" id="COG1725">
    <property type="taxonomic scope" value="Bacteria"/>
</dbReference>
<keyword evidence="5" id="KW-1185">Reference proteome</keyword>
<protein>
    <submittedName>
        <fullName evidence="4">Transcriptional regulator, GntR family</fullName>
    </submittedName>
</protein>
<dbReference type="PANTHER" id="PTHR38445">
    <property type="entry name" value="HTH-TYPE TRANSCRIPTIONAL REPRESSOR YTRA"/>
    <property type="match status" value="1"/>
</dbReference>
<accession>A0A0A1DIL8</accession>
<dbReference type="InterPro" id="IPR036388">
    <property type="entry name" value="WH-like_DNA-bd_sf"/>
</dbReference>
<dbReference type="Proteomes" id="UP000030300">
    <property type="component" value="Chromosome"/>
</dbReference>
<dbReference type="InterPro" id="IPR000524">
    <property type="entry name" value="Tscrpt_reg_HTH_GntR"/>
</dbReference>
<dbReference type="RefSeq" id="WP_038677277.1">
    <property type="nucleotide sequence ID" value="NZ_BJMC01000001.1"/>
</dbReference>
<sequence>MLIRVDPASPLGLAEQIAAQVRAAVIDGSLRGGDKLPPARELAAGLDVNMHTVLRAYGVLRDEGIVELRRGRGAHVRSDLAEPDRERIALRRELRALLDRAARIGLTPDQLADELRKASS</sequence>
<organism evidence="4 5">
    <name type="scientific">Nocardioides simplex</name>
    <name type="common">Arthrobacter simplex</name>
    <dbReference type="NCBI Taxonomy" id="2045"/>
    <lineage>
        <taxon>Bacteria</taxon>
        <taxon>Bacillati</taxon>
        <taxon>Actinomycetota</taxon>
        <taxon>Actinomycetes</taxon>
        <taxon>Propionibacteriales</taxon>
        <taxon>Nocardioidaceae</taxon>
        <taxon>Pimelobacter</taxon>
    </lineage>
</organism>
<evidence type="ECO:0000313" key="5">
    <source>
        <dbReference type="Proteomes" id="UP000030300"/>
    </source>
</evidence>
<dbReference type="HOGENOM" id="CLU_017584_10_1_11"/>
<dbReference type="GeneID" id="96608552"/>
<proteinExistence type="predicted"/>
<evidence type="ECO:0000256" key="2">
    <source>
        <dbReference type="ARBA" id="ARBA00023125"/>
    </source>
</evidence>
<dbReference type="Gene3D" id="1.10.10.10">
    <property type="entry name" value="Winged helix-like DNA-binding domain superfamily/Winged helix DNA-binding domain"/>
    <property type="match status" value="1"/>
</dbReference>
<gene>
    <name evidence="4" type="ORF">KR76_06310</name>
</gene>
<evidence type="ECO:0000256" key="1">
    <source>
        <dbReference type="ARBA" id="ARBA00023015"/>
    </source>
</evidence>
<evidence type="ECO:0000313" key="4">
    <source>
        <dbReference type="EMBL" id="AIY16472.1"/>
    </source>
</evidence>
<dbReference type="GO" id="GO:0003700">
    <property type="term" value="F:DNA-binding transcription factor activity"/>
    <property type="evidence" value="ECO:0007669"/>
    <property type="project" value="InterPro"/>
</dbReference>
<dbReference type="InterPro" id="IPR036390">
    <property type="entry name" value="WH_DNA-bd_sf"/>
</dbReference>